<evidence type="ECO:0000313" key="4">
    <source>
        <dbReference type="Proteomes" id="UP001207582"/>
    </source>
</evidence>
<feature type="region of interest" description="Disordered" evidence="1">
    <location>
        <begin position="245"/>
        <end position="315"/>
    </location>
</feature>
<dbReference type="PANTHER" id="PTHR34203:SF15">
    <property type="entry name" value="SLL1173 PROTEIN"/>
    <property type="match status" value="1"/>
</dbReference>
<dbReference type="InterPro" id="IPR029063">
    <property type="entry name" value="SAM-dependent_MTases_sf"/>
</dbReference>
<dbReference type="Gene3D" id="3.40.50.150">
    <property type="entry name" value="Vaccinia Virus protein VP39"/>
    <property type="match status" value="1"/>
</dbReference>
<dbReference type="Proteomes" id="UP001207582">
    <property type="component" value="Unassembled WGS sequence"/>
</dbReference>
<feature type="domain" description="Methyltransferase FkbM" evidence="2">
    <location>
        <begin position="9"/>
        <end position="143"/>
    </location>
</feature>
<evidence type="ECO:0000313" key="3">
    <source>
        <dbReference type="EMBL" id="MCW3782636.1"/>
    </source>
</evidence>
<dbReference type="InterPro" id="IPR006342">
    <property type="entry name" value="FkbM_mtfrase"/>
</dbReference>
<accession>A0ABT3J4P8</accession>
<dbReference type="PANTHER" id="PTHR34203">
    <property type="entry name" value="METHYLTRANSFERASE, FKBM FAMILY PROTEIN"/>
    <property type="match status" value="1"/>
</dbReference>
<dbReference type="SUPFAM" id="SSF53756">
    <property type="entry name" value="UDP-Glycosyltransferase/glycogen phosphorylase"/>
    <property type="match status" value="1"/>
</dbReference>
<keyword evidence="3" id="KW-0808">Transferase</keyword>
<sequence>MAYGETVVDGGACFGTHARAFSERVGVRGRVICFEPSAENRSVLERNAALSAVRNIDVRARGLAEMTGRGRLIEPQCGNAGGIRLAADAEDGPVELVRLDDEIDGAVHFIKLDLEGGELPALKGAARILADHRPVVFSEVLDVGRGLDLLRHMQGQGYFCCGLNTPAFTSANFNHSALDIFSGGTECGLLFLPSENAARFSERIDALALPLIETADDLVLLLLQQPQYSRETLRRQIAARRLRVPPASCDSERTEAEVAESRESAGRARAEAAESREAADRARAEAAESREAADRARAEVAESREAADRARAEAAESREVADRAITVAAESRVAVNRAEAAAAESRDVARRAEADCSRRFGIAQARLDELHKLHEQWGVQHAAALRLANRARKFPFSLYFWLNARHRRATRSLLRSADMPNLVQARITQLKTIFDAPPPKPAPKPLARTSSKQVEVLRAISSRIGQSVLAPLPEILEAVLEAEAITFALAQASKQVVVSVSHDNYLKVTGGTQICIQIEAARAATAGMAYLNIHPVRTCTALLPESETDTAVFRLTLDGSVIGVARYADIMAAVESLTVLGKSFRFVVHHLLGHAPEAVARLIEAGGDSRCCFWLHDFFAACQSYTLMRNTISYCGAPGVGSPACGICVFGASRAAHMQRLREFFDRIAVTALAPSQVAADVWTRACDYRLHDVVVQPHITLDAVARPKPLPSLGRADAAPIRVAFVGAPVAHKGWLEFERLVADHSASTEIEFHYFGRHEVKLDIARHYVAASSEAPDAMTRALTAAGIDFVLHFAGWPETFSLTAAEALASHAFVVTDVRSGNVAALVQATGRGVVMDSADAVSEWLNSSECRDLALRVREQRRAETLHARYSDMAIPTLQRMTAA</sequence>
<organism evidence="3 4">
    <name type="scientific">Defluviimonas salinarum</name>
    <dbReference type="NCBI Taxonomy" id="2992147"/>
    <lineage>
        <taxon>Bacteria</taxon>
        <taxon>Pseudomonadati</taxon>
        <taxon>Pseudomonadota</taxon>
        <taxon>Alphaproteobacteria</taxon>
        <taxon>Rhodobacterales</taxon>
        <taxon>Paracoccaceae</taxon>
        <taxon>Albidovulum</taxon>
    </lineage>
</organism>
<dbReference type="GO" id="GO:0008168">
    <property type="term" value="F:methyltransferase activity"/>
    <property type="evidence" value="ECO:0007669"/>
    <property type="project" value="UniProtKB-KW"/>
</dbReference>
<name>A0ABT3J4P8_9RHOB</name>
<dbReference type="Pfam" id="PF05050">
    <property type="entry name" value="Methyltransf_21"/>
    <property type="match status" value="1"/>
</dbReference>
<protein>
    <submittedName>
        <fullName evidence="3">FkbM family methyltransferase</fullName>
    </submittedName>
</protein>
<dbReference type="RefSeq" id="WP_264772364.1">
    <property type="nucleotide sequence ID" value="NZ_JAPDOG010000012.1"/>
</dbReference>
<evidence type="ECO:0000256" key="1">
    <source>
        <dbReference type="SAM" id="MobiDB-lite"/>
    </source>
</evidence>
<feature type="compositionally biased region" description="Basic and acidic residues" evidence="1">
    <location>
        <begin position="250"/>
        <end position="315"/>
    </location>
</feature>
<dbReference type="InterPro" id="IPR052514">
    <property type="entry name" value="SAM-dependent_MTase"/>
</dbReference>
<proteinExistence type="predicted"/>
<keyword evidence="4" id="KW-1185">Reference proteome</keyword>
<dbReference type="GO" id="GO:0032259">
    <property type="term" value="P:methylation"/>
    <property type="evidence" value="ECO:0007669"/>
    <property type="project" value="UniProtKB-KW"/>
</dbReference>
<gene>
    <name evidence="3" type="ORF">OM960_13675</name>
</gene>
<dbReference type="EMBL" id="JAPDOG010000012">
    <property type="protein sequence ID" value="MCW3782636.1"/>
    <property type="molecule type" value="Genomic_DNA"/>
</dbReference>
<dbReference type="SUPFAM" id="SSF53335">
    <property type="entry name" value="S-adenosyl-L-methionine-dependent methyltransferases"/>
    <property type="match status" value="1"/>
</dbReference>
<evidence type="ECO:0000259" key="2">
    <source>
        <dbReference type="Pfam" id="PF05050"/>
    </source>
</evidence>
<dbReference type="NCBIfam" id="TIGR01444">
    <property type="entry name" value="fkbM_fam"/>
    <property type="match status" value="1"/>
</dbReference>
<comment type="caution">
    <text evidence="3">The sequence shown here is derived from an EMBL/GenBank/DDBJ whole genome shotgun (WGS) entry which is preliminary data.</text>
</comment>
<reference evidence="3 4" key="1">
    <citation type="submission" date="2022-10" db="EMBL/GenBank/DDBJ databases">
        <title>Defluviimonas sp. CAU 1641 isolated from mud.</title>
        <authorList>
            <person name="Kim W."/>
        </authorList>
    </citation>
    <scope>NUCLEOTIDE SEQUENCE [LARGE SCALE GENOMIC DNA]</scope>
    <source>
        <strain evidence="3 4">CAU 1641</strain>
    </source>
</reference>
<keyword evidence="3" id="KW-0489">Methyltransferase</keyword>